<dbReference type="PROSITE" id="PS51015">
    <property type="entry name" value="YDG"/>
    <property type="match status" value="1"/>
</dbReference>
<dbReference type="Gramene" id="Solyc03g093720.2.1">
    <property type="protein sequence ID" value="Solyc03g093720.2.1"/>
    <property type="gene ID" value="Solyc03g093720.2"/>
</dbReference>
<protein>
    <recommendedName>
        <fullName evidence="5">YDG domain-containing protein</fullName>
    </recommendedName>
</protein>
<dbReference type="GO" id="GO:0008270">
    <property type="term" value="F:zinc ion binding"/>
    <property type="evidence" value="ECO:0007669"/>
    <property type="project" value="InterPro"/>
</dbReference>
<dbReference type="PANTHER" id="PTHR45660:SF79">
    <property type="entry name" value="SET DOMAIN-CONTAINING PROTEIN"/>
    <property type="match status" value="1"/>
</dbReference>
<feature type="compositionally biased region" description="Basic and acidic residues" evidence="4">
    <location>
        <begin position="16"/>
        <end position="26"/>
    </location>
</feature>
<dbReference type="GO" id="GO:0005634">
    <property type="term" value="C:nucleus"/>
    <property type="evidence" value="ECO:0007669"/>
    <property type="project" value="UniProtKB-SubCell"/>
</dbReference>
<feature type="domain" description="YDG" evidence="5">
    <location>
        <begin position="18"/>
        <end position="163"/>
    </location>
</feature>
<name>A0A3Q7FNU2_SOLLC</name>
<dbReference type="Gene3D" id="2.30.280.10">
    <property type="entry name" value="SRA-YDG"/>
    <property type="match status" value="1"/>
</dbReference>
<evidence type="ECO:0000259" key="5">
    <source>
        <dbReference type="PROSITE" id="PS51015"/>
    </source>
</evidence>
<sequence>MLRVELTNISSQKAQSTDDKKGGKEGEIIHKCSDILEGFKSLPDIIRPEQQYESVFMKKQMDLGVPQENSRNPAVMCGVSGQGGNPKVFVNARVEDQNLKGGNIALKNSMDMGCPVRVICGRKRVNGEKIDIRYIYNGLYTVTKYWEEIAPTGKYVFKFELKRNPGQQKLNREIVSRPTSLGKVDHFHVNKATKSIMESEFVVDYDVSQRKEKIPIRVVNAIDDERLLSFTYITNIQYPDWYYISTPQGCNCTSGCSNSGQCSCSSRNGGEVPYNTRGSLLKHNMLFMSVAHLANVLLAKIELTNIVLDTIWRFSRPNREDGV</sequence>
<evidence type="ECO:0000313" key="7">
    <source>
        <dbReference type="Proteomes" id="UP000004994"/>
    </source>
</evidence>
<comment type="subcellular location">
    <subcellularLocation>
        <location evidence="1">Chromosome</location>
    </subcellularLocation>
    <subcellularLocation>
        <location evidence="3">Nucleus</location>
    </subcellularLocation>
</comment>
<dbReference type="Pfam" id="PF02182">
    <property type="entry name" value="SAD_SRA"/>
    <property type="match status" value="1"/>
</dbReference>
<dbReference type="AlphaFoldDB" id="A0A3Q7FNU2"/>
<dbReference type="Proteomes" id="UP000004994">
    <property type="component" value="Chromosome 3"/>
</dbReference>
<dbReference type="OMA" id="TIHMSEG"/>
<evidence type="ECO:0000256" key="3">
    <source>
        <dbReference type="PROSITE-ProRule" id="PRU00358"/>
    </source>
</evidence>
<dbReference type="SMART" id="SM00468">
    <property type="entry name" value="PreSET"/>
    <property type="match status" value="1"/>
</dbReference>
<dbReference type="InterPro" id="IPR036987">
    <property type="entry name" value="SRA-YDG_sf"/>
</dbReference>
<evidence type="ECO:0000256" key="2">
    <source>
        <dbReference type="ARBA" id="ARBA00023242"/>
    </source>
</evidence>
<keyword evidence="2 3" id="KW-0539">Nucleus</keyword>
<dbReference type="Pfam" id="PF05033">
    <property type="entry name" value="Pre-SET"/>
    <property type="match status" value="1"/>
</dbReference>
<dbReference type="InParanoid" id="A0A3Q7FNU2"/>
<evidence type="ECO:0000256" key="4">
    <source>
        <dbReference type="SAM" id="MobiDB-lite"/>
    </source>
</evidence>
<dbReference type="PANTHER" id="PTHR45660">
    <property type="entry name" value="HISTONE-LYSINE N-METHYLTRANSFERASE SETMAR"/>
    <property type="match status" value="1"/>
</dbReference>
<dbReference type="SUPFAM" id="SSF88697">
    <property type="entry name" value="PUA domain-like"/>
    <property type="match status" value="1"/>
</dbReference>
<accession>A0A3Q7FNU2</accession>
<evidence type="ECO:0000313" key="6">
    <source>
        <dbReference type="EnsemblPlants" id="Solyc03g093720.2.1"/>
    </source>
</evidence>
<evidence type="ECO:0000256" key="1">
    <source>
        <dbReference type="ARBA" id="ARBA00004286"/>
    </source>
</evidence>
<dbReference type="InterPro" id="IPR015947">
    <property type="entry name" value="PUA-like_sf"/>
</dbReference>
<proteinExistence type="predicted"/>
<dbReference type="Gene3D" id="2.170.270.10">
    <property type="entry name" value="SET domain"/>
    <property type="match status" value="1"/>
</dbReference>
<feature type="region of interest" description="Disordered" evidence="4">
    <location>
        <begin position="1"/>
        <end position="26"/>
    </location>
</feature>
<dbReference type="SUPFAM" id="SSF82199">
    <property type="entry name" value="SET domain"/>
    <property type="match status" value="1"/>
</dbReference>
<dbReference type="STRING" id="4081.A0A3Q7FNU2"/>
<dbReference type="GO" id="GO:0005694">
    <property type="term" value="C:chromosome"/>
    <property type="evidence" value="ECO:0007669"/>
    <property type="project" value="UniProtKB-SubCell"/>
</dbReference>
<dbReference type="InterPro" id="IPR003105">
    <property type="entry name" value="SRA_YDG"/>
</dbReference>
<dbReference type="GO" id="GO:0042054">
    <property type="term" value="F:histone methyltransferase activity"/>
    <property type="evidence" value="ECO:0007669"/>
    <property type="project" value="InterPro"/>
</dbReference>
<reference evidence="6" key="2">
    <citation type="submission" date="2019-01" db="UniProtKB">
        <authorList>
            <consortium name="EnsemblPlants"/>
        </authorList>
    </citation>
    <scope>IDENTIFICATION</scope>
    <source>
        <strain evidence="6">cv. Heinz 1706</strain>
    </source>
</reference>
<organism evidence="6">
    <name type="scientific">Solanum lycopersicum</name>
    <name type="common">Tomato</name>
    <name type="synonym">Lycopersicon esculentum</name>
    <dbReference type="NCBI Taxonomy" id="4081"/>
    <lineage>
        <taxon>Eukaryota</taxon>
        <taxon>Viridiplantae</taxon>
        <taxon>Streptophyta</taxon>
        <taxon>Embryophyta</taxon>
        <taxon>Tracheophyta</taxon>
        <taxon>Spermatophyta</taxon>
        <taxon>Magnoliopsida</taxon>
        <taxon>eudicotyledons</taxon>
        <taxon>Gunneridae</taxon>
        <taxon>Pentapetalae</taxon>
        <taxon>asterids</taxon>
        <taxon>lamiids</taxon>
        <taxon>Solanales</taxon>
        <taxon>Solanaceae</taxon>
        <taxon>Solanoideae</taxon>
        <taxon>Solaneae</taxon>
        <taxon>Solanum</taxon>
        <taxon>Solanum subgen. Lycopersicon</taxon>
    </lineage>
</organism>
<dbReference type="SMART" id="SM00466">
    <property type="entry name" value="SRA"/>
    <property type="match status" value="1"/>
</dbReference>
<reference evidence="6" key="1">
    <citation type="journal article" date="2012" name="Nature">
        <title>The tomato genome sequence provides insights into fleshy fruit evolution.</title>
        <authorList>
            <consortium name="Tomato Genome Consortium"/>
        </authorList>
    </citation>
    <scope>NUCLEOTIDE SEQUENCE [LARGE SCALE GENOMIC DNA]</scope>
    <source>
        <strain evidence="6">cv. Heinz 1706</strain>
    </source>
</reference>
<dbReference type="InterPro" id="IPR007728">
    <property type="entry name" value="Pre-SET_dom"/>
</dbReference>
<dbReference type="InterPro" id="IPR046341">
    <property type="entry name" value="SET_dom_sf"/>
</dbReference>
<dbReference type="InterPro" id="IPR051357">
    <property type="entry name" value="H3K9_HMTase_SUVAR3-9"/>
</dbReference>
<keyword evidence="7" id="KW-1185">Reference proteome</keyword>
<dbReference type="EnsemblPlants" id="Solyc03g093720.2.1">
    <property type="protein sequence ID" value="Solyc03g093720.2.1"/>
    <property type="gene ID" value="Solyc03g093720.2"/>
</dbReference>
<dbReference type="PaxDb" id="4081-Solyc03g093720.1.1"/>